<dbReference type="Proteomes" id="UP000190989">
    <property type="component" value="Unassembled WGS sequence"/>
</dbReference>
<evidence type="ECO:0000313" key="1">
    <source>
        <dbReference type="EMBL" id="SLK11290.1"/>
    </source>
</evidence>
<evidence type="ECO:0000313" key="2">
    <source>
        <dbReference type="Proteomes" id="UP000190989"/>
    </source>
</evidence>
<organism evidence="1 2">
    <name type="scientific">Novosphingobium mathurense</name>
    <dbReference type="NCBI Taxonomy" id="428990"/>
    <lineage>
        <taxon>Bacteria</taxon>
        <taxon>Pseudomonadati</taxon>
        <taxon>Pseudomonadota</taxon>
        <taxon>Alphaproteobacteria</taxon>
        <taxon>Sphingomonadales</taxon>
        <taxon>Sphingomonadaceae</taxon>
        <taxon>Novosphingobium</taxon>
    </lineage>
</organism>
<protein>
    <submittedName>
        <fullName evidence="1">Uncharacterized protein</fullName>
    </submittedName>
</protein>
<sequence length="153" mass="18369">MRLQIELYRFRLLSLIIILVLGAQLVASFGHANRFFPFMWYPMYATAHFDGERINIEHRIYAVTPNGDRQYIDPSRDLKIDFWRYERRFARPLRDRKLDRIRPILEMVVERYPTFTELQVEDYPLIITRNGPRKAQRQVIAAISRAEVEEALK</sequence>
<proteinExistence type="predicted"/>
<dbReference type="EMBL" id="FVZE01000014">
    <property type="protein sequence ID" value="SLK11290.1"/>
    <property type="molecule type" value="Genomic_DNA"/>
</dbReference>
<accession>A0A1U6ITF5</accession>
<dbReference type="AlphaFoldDB" id="A0A1U6ITF5"/>
<dbReference type="STRING" id="428990.SAMN06295987_11411"/>
<name>A0A1U6ITF5_9SPHN</name>
<reference evidence="2" key="1">
    <citation type="submission" date="2017-02" db="EMBL/GenBank/DDBJ databases">
        <authorList>
            <person name="Varghese N."/>
            <person name="Submissions S."/>
        </authorList>
    </citation>
    <scope>NUCLEOTIDE SEQUENCE [LARGE SCALE GENOMIC DNA]</scope>
    <source>
        <strain evidence="2">SM117</strain>
    </source>
</reference>
<keyword evidence="2" id="KW-1185">Reference proteome</keyword>
<gene>
    <name evidence="1" type="ORF">SAMN06295987_11411</name>
</gene>
<dbReference type="RefSeq" id="WP_079731891.1">
    <property type="nucleotide sequence ID" value="NZ_FVZE01000014.1"/>
</dbReference>